<dbReference type="AlphaFoldDB" id="A0A2P2PCE8"/>
<organism evidence="1">
    <name type="scientific">Rhizophora mucronata</name>
    <name type="common">Asiatic mangrove</name>
    <dbReference type="NCBI Taxonomy" id="61149"/>
    <lineage>
        <taxon>Eukaryota</taxon>
        <taxon>Viridiplantae</taxon>
        <taxon>Streptophyta</taxon>
        <taxon>Embryophyta</taxon>
        <taxon>Tracheophyta</taxon>
        <taxon>Spermatophyta</taxon>
        <taxon>Magnoliopsida</taxon>
        <taxon>eudicotyledons</taxon>
        <taxon>Gunneridae</taxon>
        <taxon>Pentapetalae</taxon>
        <taxon>rosids</taxon>
        <taxon>fabids</taxon>
        <taxon>Malpighiales</taxon>
        <taxon>Rhizophoraceae</taxon>
        <taxon>Rhizophora</taxon>
    </lineage>
</organism>
<reference evidence="1" key="1">
    <citation type="submission" date="2018-02" db="EMBL/GenBank/DDBJ databases">
        <title>Rhizophora mucronata_Transcriptome.</title>
        <authorList>
            <person name="Meera S.P."/>
            <person name="Sreeshan A."/>
            <person name="Augustine A."/>
        </authorList>
    </citation>
    <scope>NUCLEOTIDE SEQUENCE</scope>
    <source>
        <tissue evidence="1">Leaf</tissue>
    </source>
</reference>
<proteinExistence type="predicted"/>
<accession>A0A2P2PCE8</accession>
<protein>
    <submittedName>
        <fullName evidence="1">Uncharacterized protein</fullName>
    </submittedName>
</protein>
<name>A0A2P2PCE8_RHIMU</name>
<sequence length="31" mass="3492">MYGCMSLTGTLFVGCCTALWLNSHFVISWCF</sequence>
<dbReference type="EMBL" id="GGEC01071932">
    <property type="protein sequence ID" value="MBX52416.1"/>
    <property type="molecule type" value="Transcribed_RNA"/>
</dbReference>
<evidence type="ECO:0000313" key="1">
    <source>
        <dbReference type="EMBL" id="MBX52416.1"/>
    </source>
</evidence>